<gene>
    <name evidence="2" type="ORF">H4Bulk46183_000002</name>
</gene>
<sequence length="54" mass="5819">MDDQDITKGLIDPQLAFAVISLILCFILADVSCDSSIEDLIAVLINLLNLGDVK</sequence>
<dbReference type="EMBL" id="MN034847">
    <property type="protein sequence ID" value="QDH89487.1"/>
    <property type="molecule type" value="Genomic_RNA"/>
</dbReference>
<protein>
    <submittedName>
        <fullName evidence="2">Uncharacterized protein</fullName>
    </submittedName>
</protein>
<name>A0A514D7D4_9VIRU</name>
<evidence type="ECO:0000313" key="2">
    <source>
        <dbReference type="EMBL" id="QDH89487.1"/>
    </source>
</evidence>
<organism evidence="2">
    <name type="scientific">Leviviridae sp</name>
    <dbReference type="NCBI Taxonomy" id="2027243"/>
    <lineage>
        <taxon>Viruses</taxon>
        <taxon>Riboviria</taxon>
        <taxon>Orthornavirae</taxon>
        <taxon>Lenarviricota</taxon>
        <taxon>Leviviricetes</taxon>
        <taxon>Norzivirales</taxon>
        <taxon>Fiersviridae</taxon>
    </lineage>
</organism>
<keyword evidence="1" id="KW-0472">Membrane</keyword>
<reference evidence="2" key="1">
    <citation type="submission" date="2019-05" db="EMBL/GenBank/DDBJ databases">
        <title>Metatranscriptomic reconstruction reveals RNA viruses with the potential to shape carbon cycling in soil.</title>
        <authorList>
            <person name="Starr E.P."/>
            <person name="Nuccio E."/>
            <person name="Pett-Ridge J."/>
            <person name="Banfield J.F."/>
            <person name="Firestone M.K."/>
        </authorList>
    </citation>
    <scope>NUCLEOTIDE SEQUENCE</scope>
    <source>
        <strain evidence="2">H4_Bulk_46_scaffold_183</strain>
    </source>
</reference>
<proteinExistence type="predicted"/>
<evidence type="ECO:0000256" key="1">
    <source>
        <dbReference type="SAM" id="Phobius"/>
    </source>
</evidence>
<keyword evidence="1" id="KW-1133">Transmembrane helix</keyword>
<feature type="transmembrane region" description="Helical" evidence="1">
    <location>
        <begin position="15"/>
        <end position="33"/>
    </location>
</feature>
<accession>A0A514D7D4</accession>
<keyword evidence="1" id="KW-0812">Transmembrane</keyword>